<dbReference type="Pfam" id="PF03953">
    <property type="entry name" value="Tubulin_C"/>
    <property type="match status" value="1"/>
</dbReference>
<dbReference type="InterPro" id="IPR036525">
    <property type="entry name" value="Tubulin/FtsZ_GTPase_sf"/>
</dbReference>
<dbReference type="InterPro" id="IPR008280">
    <property type="entry name" value="Tub_FtsZ_C"/>
</dbReference>
<dbReference type="GO" id="GO:0003924">
    <property type="term" value="F:GTPase activity"/>
    <property type="evidence" value="ECO:0007669"/>
    <property type="project" value="InterPro"/>
</dbReference>
<feature type="domain" description="Tubulin/FtsZ GTPase" evidence="8">
    <location>
        <begin position="399"/>
        <end position="593"/>
    </location>
</feature>
<evidence type="ECO:0000256" key="7">
    <source>
        <dbReference type="ARBA" id="ARBA00023212"/>
    </source>
</evidence>
<keyword evidence="7" id="KW-0206">Cytoskeleton</keyword>
<accession>A0A5N6XHR9</accession>
<comment type="subunit">
    <text evidence="3">Dimer of alpha and beta chains. A typical microtubule is a hollow water-filled tube with an outer diameter of 25 nm and an inner diameter of 15 nM. Alpha-beta heterodimers associate head-to-tail to form protofilaments running lengthwise along the microtubule wall with the beta-tubulin subunit facing the microtubule plus end conferring a structural polarity. Microtubules usually have 13 protofilaments but different protofilament numbers can be found in some organisms and specialized cells.</text>
</comment>
<protein>
    <recommendedName>
        <fullName evidence="12">Tubulin/FtsZ, GTPase domain-containing protein</fullName>
    </recommendedName>
</protein>
<dbReference type="InterPro" id="IPR003008">
    <property type="entry name" value="Tubulin_FtsZ_GTPase"/>
</dbReference>
<evidence type="ECO:0000256" key="3">
    <source>
        <dbReference type="ARBA" id="ARBA00011747"/>
    </source>
</evidence>
<evidence type="ECO:0000313" key="11">
    <source>
        <dbReference type="Proteomes" id="UP000325945"/>
    </source>
</evidence>
<dbReference type="Pfam" id="PF00091">
    <property type="entry name" value="Tubulin"/>
    <property type="match status" value="1"/>
</dbReference>
<dbReference type="GO" id="GO:0005525">
    <property type="term" value="F:GTP binding"/>
    <property type="evidence" value="ECO:0007669"/>
    <property type="project" value="UniProtKB-KW"/>
</dbReference>
<dbReference type="Gene3D" id="3.30.1330.20">
    <property type="entry name" value="Tubulin/FtsZ, C-terminal domain"/>
    <property type="match status" value="1"/>
</dbReference>
<comment type="similarity">
    <text evidence="2">Belongs to the tubulin family.</text>
</comment>
<keyword evidence="7" id="KW-0963">Cytoplasm</keyword>
<proteinExistence type="inferred from homology"/>
<dbReference type="EMBL" id="ML741764">
    <property type="protein sequence ID" value="KAE8332781.1"/>
    <property type="molecule type" value="Genomic_DNA"/>
</dbReference>
<dbReference type="GO" id="GO:0007017">
    <property type="term" value="P:microtubule-based process"/>
    <property type="evidence" value="ECO:0007669"/>
    <property type="project" value="InterPro"/>
</dbReference>
<keyword evidence="4" id="KW-0493">Microtubule</keyword>
<evidence type="ECO:0000259" key="9">
    <source>
        <dbReference type="SMART" id="SM00865"/>
    </source>
</evidence>
<evidence type="ECO:0000256" key="2">
    <source>
        <dbReference type="ARBA" id="ARBA00009636"/>
    </source>
</evidence>
<evidence type="ECO:0000256" key="5">
    <source>
        <dbReference type="ARBA" id="ARBA00022741"/>
    </source>
</evidence>
<reference evidence="11" key="1">
    <citation type="submission" date="2019-04" db="EMBL/GenBank/DDBJ databases">
        <title>Friends and foes A comparative genomics studyof 23 Aspergillus species from section Flavi.</title>
        <authorList>
            <consortium name="DOE Joint Genome Institute"/>
            <person name="Kjaerbolling I."/>
            <person name="Vesth T."/>
            <person name="Frisvad J.C."/>
            <person name="Nybo J.L."/>
            <person name="Theobald S."/>
            <person name="Kildgaard S."/>
            <person name="Isbrandt T."/>
            <person name="Kuo A."/>
            <person name="Sato A."/>
            <person name="Lyhne E.K."/>
            <person name="Kogle M.E."/>
            <person name="Wiebenga A."/>
            <person name="Kun R.S."/>
            <person name="Lubbers R.J."/>
            <person name="Makela M.R."/>
            <person name="Barry K."/>
            <person name="Chovatia M."/>
            <person name="Clum A."/>
            <person name="Daum C."/>
            <person name="Haridas S."/>
            <person name="He G."/>
            <person name="LaButti K."/>
            <person name="Lipzen A."/>
            <person name="Mondo S."/>
            <person name="Riley R."/>
            <person name="Salamov A."/>
            <person name="Simmons B.A."/>
            <person name="Magnuson J.K."/>
            <person name="Henrissat B."/>
            <person name="Mortensen U.H."/>
            <person name="Larsen T.O."/>
            <person name="Devries R.P."/>
            <person name="Grigoriev I.V."/>
            <person name="Machida M."/>
            <person name="Baker S.E."/>
            <person name="Andersen M.R."/>
        </authorList>
    </citation>
    <scope>NUCLEOTIDE SEQUENCE [LARGE SCALE GENOMIC DNA]</scope>
    <source>
        <strain evidence="11">CBS 130017</strain>
    </source>
</reference>
<dbReference type="InterPro" id="IPR000217">
    <property type="entry name" value="Tubulin"/>
</dbReference>
<dbReference type="AlphaFoldDB" id="A0A5N6XHR9"/>
<dbReference type="PANTHER" id="PTHR11588">
    <property type="entry name" value="TUBULIN"/>
    <property type="match status" value="1"/>
</dbReference>
<dbReference type="Proteomes" id="UP000325945">
    <property type="component" value="Unassembled WGS sequence"/>
</dbReference>
<organism evidence="10 11">
    <name type="scientific">Aspergillus sergii</name>
    <dbReference type="NCBI Taxonomy" id="1034303"/>
    <lineage>
        <taxon>Eukaryota</taxon>
        <taxon>Fungi</taxon>
        <taxon>Dikarya</taxon>
        <taxon>Ascomycota</taxon>
        <taxon>Pezizomycotina</taxon>
        <taxon>Eurotiomycetes</taxon>
        <taxon>Eurotiomycetidae</taxon>
        <taxon>Eurotiales</taxon>
        <taxon>Aspergillaceae</taxon>
        <taxon>Aspergillus</taxon>
        <taxon>Aspergillus subgen. Circumdati</taxon>
    </lineage>
</organism>
<dbReference type="CDD" id="cd02187">
    <property type="entry name" value="beta_tubulin"/>
    <property type="match status" value="1"/>
</dbReference>
<dbReference type="SMART" id="SM00865">
    <property type="entry name" value="Tubulin_C"/>
    <property type="match status" value="1"/>
</dbReference>
<dbReference type="Gene3D" id="1.10.287.600">
    <property type="entry name" value="Helix hairpin bin"/>
    <property type="match status" value="1"/>
</dbReference>
<dbReference type="GO" id="GO:0005874">
    <property type="term" value="C:microtubule"/>
    <property type="evidence" value="ECO:0007669"/>
    <property type="project" value="UniProtKB-KW"/>
</dbReference>
<dbReference type="SUPFAM" id="SSF55307">
    <property type="entry name" value="Tubulin C-terminal domain-like"/>
    <property type="match status" value="1"/>
</dbReference>
<evidence type="ECO:0000256" key="6">
    <source>
        <dbReference type="ARBA" id="ARBA00023134"/>
    </source>
</evidence>
<dbReference type="InterPro" id="IPR037103">
    <property type="entry name" value="Tubulin/FtsZ-like_C"/>
</dbReference>
<dbReference type="InterPro" id="IPR040632">
    <property type="entry name" value="Sulfotransfer_4"/>
</dbReference>
<name>A0A5N6XHR9_9EURO</name>
<dbReference type="InterPro" id="IPR023123">
    <property type="entry name" value="Tubulin_C"/>
</dbReference>
<dbReference type="Gene3D" id="3.40.50.300">
    <property type="entry name" value="P-loop containing nucleotide triphosphate hydrolases"/>
    <property type="match status" value="1"/>
</dbReference>
<evidence type="ECO:0000259" key="8">
    <source>
        <dbReference type="SMART" id="SM00864"/>
    </source>
</evidence>
<dbReference type="InterPro" id="IPR027417">
    <property type="entry name" value="P-loop_NTPase"/>
</dbReference>
<gene>
    <name evidence="10" type="ORF">BDV39DRAFT_215843</name>
</gene>
<dbReference type="PRINTS" id="PR01163">
    <property type="entry name" value="BETATUBULIN"/>
</dbReference>
<evidence type="ECO:0000313" key="10">
    <source>
        <dbReference type="EMBL" id="KAE8332781.1"/>
    </source>
</evidence>
<keyword evidence="6" id="KW-0342">GTP-binding</keyword>
<dbReference type="SUPFAM" id="SSF52540">
    <property type="entry name" value="P-loop containing nucleoside triphosphate hydrolases"/>
    <property type="match status" value="1"/>
</dbReference>
<dbReference type="GO" id="GO:0005200">
    <property type="term" value="F:structural constituent of cytoskeleton"/>
    <property type="evidence" value="ECO:0007669"/>
    <property type="project" value="InterPro"/>
</dbReference>
<keyword evidence="11" id="KW-1185">Reference proteome</keyword>
<dbReference type="Gene3D" id="3.40.50.1440">
    <property type="entry name" value="Tubulin/FtsZ, GTPase domain"/>
    <property type="match status" value="1"/>
</dbReference>
<dbReference type="InterPro" id="IPR018316">
    <property type="entry name" value="Tubulin/FtsZ_2-layer-sand-dom"/>
</dbReference>
<dbReference type="InterPro" id="IPR002453">
    <property type="entry name" value="Beta_tubulin"/>
</dbReference>
<keyword evidence="5" id="KW-0547">Nucleotide-binding</keyword>
<dbReference type="SMART" id="SM00864">
    <property type="entry name" value="Tubulin"/>
    <property type="match status" value="1"/>
</dbReference>
<dbReference type="Pfam" id="PF17784">
    <property type="entry name" value="Sulfotransfer_4"/>
    <property type="match status" value="1"/>
</dbReference>
<sequence length="774" mass="87634">MLGLHAGLEMLGYTPYHMIDVMFKGRSPHMKVFTEAIIANHNQLSGIKRYETPDVDKWIGNYDCLMEIPSYIGSRAMRGYIEDPDVKFIVTERSPEKWVRSINNTIGEAVKAAHQFPLNILKRFDSELGHFLRLATVMYWAYADGANPGDADSEAALYNNYVEYIRSMKDTLPKDRLLVVKLEEGLGWEQICPFLDLPIPEERYPRGNEPDKFHRIVADYMEPRVKAAMLNLGAMVTATAGIAGYLFKVASVDGVILLNLCSSGTTHAIIFLRVKHLSLGEDDRPREPDESHWPGLYHNSLTCIRHPIVSHRKQSVRTMSLPSNHVLEVALDIYNSNKAGRSMREIVQPLSLKFFHNVITYGNNIGSTFWEAVTDEHRLDNSGKFTGSDYQREKLNVYFSEVITEAQKYVPRAVLVDSKSDTRDRICTGPLRTFFNPLNLLFRGYGAGQCWAIGYHTAGAELIDEAMDMVRREAEACECLQGFQIIHSVGWGTGGGMGALLISRLRDEFPDRVITTFSVFPSRVPDVVVEPYNVALSMNWLIEDCDATFCIDNQALVDTCTRTLGQCDPSHEDLNRLIAQAMSGVTACFRFPGQLNSDLRKLTTTMVPLPRLHFFTLGVSPLCRYTSESSNVPRITQQLFSSDNMTASGDEHIARGLSCLATFRGKVSMAEIEAQLDNLRHKHSPQYIEWVPNDIRWTAYLPHEYDISATLLSNSTSIQKMFSHVSEQFSALYRRKAYMNPYSWNGVDEMDFVEAESNMNDLIEEYREHQDGPI</sequence>
<dbReference type="SUPFAM" id="SSF52490">
    <property type="entry name" value="Tubulin nucleotide-binding domain-like"/>
    <property type="match status" value="1"/>
</dbReference>
<feature type="domain" description="Tubulin/FtsZ 2-layer sandwich" evidence="9">
    <location>
        <begin position="595"/>
        <end position="727"/>
    </location>
</feature>
<evidence type="ECO:0000256" key="4">
    <source>
        <dbReference type="ARBA" id="ARBA00022701"/>
    </source>
</evidence>
<evidence type="ECO:0008006" key="12">
    <source>
        <dbReference type="Google" id="ProtNLM"/>
    </source>
</evidence>
<comment type="subcellular location">
    <subcellularLocation>
        <location evidence="1">Cytoplasm</location>
        <location evidence="1">Cytoskeleton</location>
    </subcellularLocation>
</comment>
<evidence type="ECO:0000256" key="1">
    <source>
        <dbReference type="ARBA" id="ARBA00004245"/>
    </source>
</evidence>
<dbReference type="PRINTS" id="PR01161">
    <property type="entry name" value="TUBULIN"/>
</dbReference>